<dbReference type="CDD" id="cd14824">
    <property type="entry name" value="Longin"/>
    <property type="match status" value="1"/>
</dbReference>
<evidence type="ECO:0000256" key="2">
    <source>
        <dbReference type="ARBA" id="ARBA00008025"/>
    </source>
</evidence>
<keyword evidence="4" id="KW-1133">Transmembrane helix</keyword>
<dbReference type="InterPro" id="IPR010908">
    <property type="entry name" value="Longin_dom"/>
</dbReference>
<dbReference type="OrthoDB" id="1918034at2759"/>
<feature type="transmembrane region" description="Helical" evidence="4">
    <location>
        <begin position="239"/>
        <end position="258"/>
    </location>
</feature>
<dbReference type="SUPFAM" id="SSF64356">
    <property type="entry name" value="SNARE-like"/>
    <property type="match status" value="1"/>
</dbReference>
<proteinExistence type="inferred from homology"/>
<keyword evidence="3 4" id="KW-0472">Membrane</keyword>
<name>A0A7J6VBA4_THATH</name>
<evidence type="ECO:0000259" key="5">
    <source>
        <dbReference type="PROSITE" id="PS50859"/>
    </source>
</evidence>
<reference evidence="6 7" key="1">
    <citation type="submission" date="2020-06" db="EMBL/GenBank/DDBJ databases">
        <title>Transcriptomic and genomic resources for Thalictrum thalictroides and T. hernandezii: Facilitating candidate gene discovery in an emerging model plant lineage.</title>
        <authorList>
            <person name="Arias T."/>
            <person name="Riano-Pachon D.M."/>
            <person name="Di Stilio V.S."/>
        </authorList>
    </citation>
    <scope>NUCLEOTIDE SEQUENCE [LARGE SCALE GENOMIC DNA]</scope>
    <source>
        <strain evidence="7">cv. WT478/WT964</strain>
        <tissue evidence="6">Leaves</tissue>
    </source>
</reference>
<gene>
    <name evidence="6" type="ORF">FRX31_028047</name>
</gene>
<dbReference type="EMBL" id="JABWDY010034835">
    <property type="protein sequence ID" value="KAF5182374.1"/>
    <property type="molecule type" value="Genomic_DNA"/>
</dbReference>
<evidence type="ECO:0000313" key="7">
    <source>
        <dbReference type="Proteomes" id="UP000554482"/>
    </source>
</evidence>
<feature type="domain" description="Longin" evidence="5">
    <location>
        <begin position="10"/>
        <end position="123"/>
    </location>
</feature>
<evidence type="ECO:0000313" key="6">
    <source>
        <dbReference type="EMBL" id="KAF5182374.1"/>
    </source>
</evidence>
<dbReference type="PANTHER" id="PTHR47461:SF3">
    <property type="entry name" value="PHYTOLONGIN PHYL2.2"/>
    <property type="match status" value="1"/>
</dbReference>
<keyword evidence="7" id="KW-1185">Reference proteome</keyword>
<dbReference type="Gene3D" id="3.30.450.50">
    <property type="entry name" value="Longin domain"/>
    <property type="match status" value="1"/>
</dbReference>
<evidence type="ECO:0000256" key="1">
    <source>
        <dbReference type="ARBA" id="ARBA00004370"/>
    </source>
</evidence>
<evidence type="ECO:0000256" key="3">
    <source>
        <dbReference type="ARBA" id="ARBA00023136"/>
    </source>
</evidence>
<evidence type="ECO:0000256" key="4">
    <source>
        <dbReference type="SAM" id="Phobius"/>
    </source>
</evidence>
<sequence>MNSDQQTLNLIHYTCVSKGITVLAEISFGEQDLSKLALQCLENTPQYHRSFSHTIGSKIYGFLMEDPFVYFGVFDEEVGKLQAFQFLERVKEAFLKISKKSLAKGLLNNVKSHYFQEEFSPVFRRLVASKDLRLLKSPDTSISMAGVNQNGVVDPRMSGKKAVSVPLLGKVSNKSSKKKKKNPLGDEETRGITIENKVDVSDDIILTRDFSASLQKNGSYIGHTGRVHAKKMWRRHLRIVLLADLVICSVMFGVWLFICKGFKCVG</sequence>
<dbReference type="InterPro" id="IPR044783">
    <property type="entry name" value="PHYL"/>
</dbReference>
<comment type="similarity">
    <text evidence="2">Belongs to the synaptobrevin family.</text>
</comment>
<accession>A0A7J6VBA4</accession>
<dbReference type="PANTHER" id="PTHR47461">
    <property type="entry name" value="PHYTOLONGIN PHYL1.2"/>
    <property type="match status" value="1"/>
</dbReference>
<dbReference type="PROSITE" id="PS50859">
    <property type="entry name" value="LONGIN"/>
    <property type="match status" value="1"/>
</dbReference>
<comment type="subcellular location">
    <subcellularLocation>
        <location evidence="1">Membrane</location>
    </subcellularLocation>
</comment>
<comment type="caution">
    <text evidence="6">The sequence shown here is derived from an EMBL/GenBank/DDBJ whole genome shotgun (WGS) entry which is preliminary data.</text>
</comment>
<dbReference type="Proteomes" id="UP000554482">
    <property type="component" value="Unassembled WGS sequence"/>
</dbReference>
<dbReference type="SMART" id="SM01270">
    <property type="entry name" value="Longin"/>
    <property type="match status" value="1"/>
</dbReference>
<keyword evidence="4" id="KW-0812">Transmembrane</keyword>
<dbReference type="AlphaFoldDB" id="A0A7J6VBA4"/>
<organism evidence="6 7">
    <name type="scientific">Thalictrum thalictroides</name>
    <name type="common">Rue-anemone</name>
    <name type="synonym">Anemone thalictroides</name>
    <dbReference type="NCBI Taxonomy" id="46969"/>
    <lineage>
        <taxon>Eukaryota</taxon>
        <taxon>Viridiplantae</taxon>
        <taxon>Streptophyta</taxon>
        <taxon>Embryophyta</taxon>
        <taxon>Tracheophyta</taxon>
        <taxon>Spermatophyta</taxon>
        <taxon>Magnoliopsida</taxon>
        <taxon>Ranunculales</taxon>
        <taxon>Ranunculaceae</taxon>
        <taxon>Thalictroideae</taxon>
        <taxon>Thalictrum</taxon>
    </lineage>
</organism>
<dbReference type="InterPro" id="IPR011012">
    <property type="entry name" value="Longin-like_dom_sf"/>
</dbReference>
<protein>
    <submittedName>
        <fullName evidence="6">Phytolongin Phyl2.1</fullName>
    </submittedName>
</protein>
<dbReference type="GO" id="GO:0016020">
    <property type="term" value="C:membrane"/>
    <property type="evidence" value="ECO:0007669"/>
    <property type="project" value="UniProtKB-SubCell"/>
</dbReference>